<dbReference type="PANTHER" id="PTHR10670:SF0">
    <property type="entry name" value="DNA POLYMERASE EPSILON CATALYTIC SUBUNIT A"/>
    <property type="match status" value="1"/>
</dbReference>
<protein>
    <recommendedName>
        <fullName evidence="3">DNA-directed DNA polymerase</fullName>
        <ecNumber evidence="3">2.7.7.7</ecNumber>
    </recommendedName>
</protein>
<dbReference type="Pfam" id="PF22912">
    <property type="entry name" value="zf-DPOE"/>
    <property type="match status" value="1"/>
</dbReference>
<dbReference type="GO" id="GO:0051539">
    <property type="term" value="F:4 iron, 4 sulfur cluster binding"/>
    <property type="evidence" value="ECO:0007669"/>
    <property type="project" value="UniProtKB-KW"/>
</dbReference>
<dbReference type="FunFam" id="3.90.1600.10:FF:000006">
    <property type="entry name" value="DNA polymerase epsilon catalytic subunit"/>
    <property type="match status" value="1"/>
</dbReference>
<evidence type="ECO:0000256" key="3">
    <source>
        <dbReference type="ARBA" id="ARBA00012417"/>
    </source>
</evidence>
<dbReference type="InterPro" id="IPR013697">
    <property type="entry name" value="DNA_pol_e_suA_C"/>
</dbReference>
<dbReference type="Pfam" id="PF22634">
    <property type="entry name" value="POL2_thumb"/>
    <property type="match status" value="1"/>
</dbReference>
<comment type="caution">
    <text evidence="18">The sequence shown here is derived from an EMBL/GenBank/DDBJ whole genome shotgun (WGS) entry which is preliminary data.</text>
</comment>
<comment type="similarity">
    <text evidence="2">Belongs to the DNA polymerase type-B family.</text>
</comment>
<dbReference type="GO" id="GO:0006272">
    <property type="term" value="P:leading strand elongation"/>
    <property type="evidence" value="ECO:0007669"/>
    <property type="project" value="TreeGrafter"/>
</dbReference>
<dbReference type="CDD" id="cd05535">
    <property type="entry name" value="POLBc_epsilon"/>
    <property type="match status" value="1"/>
</dbReference>
<keyword evidence="9" id="KW-0863">Zinc-finger</keyword>
<dbReference type="EC" id="2.7.7.7" evidence="3"/>
<reference evidence="18 19" key="1">
    <citation type="submission" date="2019-07" db="EMBL/GenBank/DDBJ databases">
        <title>Genomes of Cafeteria roenbergensis.</title>
        <authorList>
            <person name="Fischer M.G."/>
            <person name="Hackl T."/>
            <person name="Roman M."/>
        </authorList>
    </citation>
    <scope>NUCLEOTIDE SEQUENCE [LARGE SCALE GENOMIC DNA]</scope>
    <source>
        <strain evidence="18 19">BVI</strain>
    </source>
</reference>
<dbReference type="Gene3D" id="3.30.420.10">
    <property type="entry name" value="Ribonuclease H-like superfamily/Ribonuclease H"/>
    <property type="match status" value="1"/>
</dbReference>
<feature type="region of interest" description="Disordered" evidence="16">
    <location>
        <begin position="639"/>
        <end position="684"/>
    </location>
</feature>
<feature type="compositionally biased region" description="Gly residues" evidence="16">
    <location>
        <begin position="2188"/>
        <end position="2205"/>
    </location>
</feature>
<feature type="compositionally biased region" description="Basic residues" evidence="16">
    <location>
        <begin position="2206"/>
        <end position="2215"/>
    </location>
</feature>
<feature type="compositionally biased region" description="Basic and acidic residues" evidence="16">
    <location>
        <begin position="1268"/>
        <end position="1283"/>
    </location>
</feature>
<dbReference type="GO" id="GO:0003677">
    <property type="term" value="F:DNA binding"/>
    <property type="evidence" value="ECO:0007669"/>
    <property type="project" value="UniProtKB-KW"/>
</dbReference>
<dbReference type="GO" id="GO:0003887">
    <property type="term" value="F:DNA-directed DNA polymerase activity"/>
    <property type="evidence" value="ECO:0007669"/>
    <property type="project" value="UniProtKB-KW"/>
</dbReference>
<dbReference type="SUPFAM" id="SSF56672">
    <property type="entry name" value="DNA/RNA polymerases"/>
    <property type="match status" value="1"/>
</dbReference>
<feature type="region of interest" description="Disordered" evidence="16">
    <location>
        <begin position="1263"/>
        <end position="1285"/>
    </location>
</feature>
<dbReference type="FunFam" id="3.30.420.10:FF:000010">
    <property type="entry name" value="DNA polymerase epsilon catalytic subunit"/>
    <property type="match status" value="1"/>
</dbReference>
<organism evidence="18 19">
    <name type="scientific">Cafeteria roenbergensis</name>
    <name type="common">Marine flagellate</name>
    <dbReference type="NCBI Taxonomy" id="33653"/>
    <lineage>
        <taxon>Eukaryota</taxon>
        <taxon>Sar</taxon>
        <taxon>Stramenopiles</taxon>
        <taxon>Bigyra</taxon>
        <taxon>Opalozoa</taxon>
        <taxon>Bicosoecida</taxon>
        <taxon>Cafeteriaceae</taxon>
        <taxon>Cafeteria</taxon>
    </lineage>
</organism>
<keyword evidence="10" id="KW-0862">Zinc</keyword>
<dbReference type="InterPro" id="IPR006172">
    <property type="entry name" value="DNA-dir_DNA_pol_B"/>
</dbReference>
<dbReference type="OMA" id="LEAGICM"/>
<evidence type="ECO:0000256" key="4">
    <source>
        <dbReference type="ARBA" id="ARBA00022485"/>
    </source>
</evidence>
<dbReference type="InterPro" id="IPR043502">
    <property type="entry name" value="DNA/RNA_pol_sf"/>
</dbReference>
<dbReference type="Pfam" id="PF03104">
    <property type="entry name" value="DNA_pol_B_exo1"/>
    <property type="match status" value="1"/>
</dbReference>
<dbReference type="InterPro" id="IPR006133">
    <property type="entry name" value="DNA-dir_DNA_pol_B_exonuc"/>
</dbReference>
<keyword evidence="5" id="KW-0808">Transferase</keyword>
<keyword evidence="8" id="KW-0479">Metal-binding</keyword>
<evidence type="ECO:0000256" key="8">
    <source>
        <dbReference type="ARBA" id="ARBA00022723"/>
    </source>
</evidence>
<keyword evidence="12" id="KW-0408">Iron</keyword>
<evidence type="ECO:0000256" key="12">
    <source>
        <dbReference type="ARBA" id="ARBA00023004"/>
    </source>
</evidence>
<evidence type="ECO:0000256" key="6">
    <source>
        <dbReference type="ARBA" id="ARBA00022695"/>
    </source>
</evidence>
<evidence type="ECO:0000256" key="7">
    <source>
        <dbReference type="ARBA" id="ARBA00022705"/>
    </source>
</evidence>
<dbReference type="InterPro" id="IPR054475">
    <property type="entry name" value="Znf-DPOE"/>
</dbReference>
<dbReference type="SUPFAM" id="SSF53098">
    <property type="entry name" value="Ribonuclease H-like"/>
    <property type="match status" value="1"/>
</dbReference>
<sequence length="2524" mass="276943">MREEGESFDSGWGYDHLQEGEEQVGYLVNMLASTVAGDDRIERSGIDLYFLKQDGGTFKATVLHEPYFYVACKREWARVVASLLQRKFEGVLSGVDSVEMEDLDLSNHLSGIKALYLRLRFRSVGELMDVRREVRSAVERNRAREASDAGFEEQEAAGIPDDFMEAISDMREYDVPYVTRCAIDLGFRVGAWFKSTMTRGQPTVERLPEFVEKAEPRVLAFDIECTKAPLKFPDAATDQVYMVSVMVDGQGYLFINREVVSEDVPDFEYTPKREFTGPFIVENLPTEKEMLERFFELCKEVRPQVYVTYNGDWFDWPFVEKRAAKWGIDMEAEIGVRESNGEYRARTAVHMDCLYWVRRDSYLPQGSHGLKAVTKYKLGYDPVEVDPEDMLKMAVARPRHMASYSVSDAVATYYLYMKYVHNFVFSLCTIIPLTADDVLRKGSGTLCEMLLQVEAHANNVIAPNKQVSKRGQVFEGHLLESETYIGGHVESLESGVFRADLPTDWKLDPAAFQELIDNVDRALKFSLEVEEGIDVCEVTNYRQVRRAIVKELELLRDRPTRREKPTIYHLDVAAMYPNIILSNRLQPSAVVSPETCAACEFNSADNAHQCKRVMEWTWRGEVFPATRAETDMIRRQLETETFKAPPGWRPDGPARFGASSSSSSSSSSAGGAGEPERWVPYAELPPDERDLQLHKRLKMYCQRQYKRAKDTHVEKRHATICQREHPFYIDTVRAFRDRRYEYKGLTKKWVKELAKAEKGGDKLAAEAARTRVVLFDSLQLAHKCILNSFYGYVMRKGSRWFSMEMGGVVTQTGASLITQARMLVERIGRPLELDTDGIWCILPSSFPEDFQFKLRSGKSVNVSYPCVMLNVDVHDRYTNHQYQTLVDPDTRKFATHSECSIYFEVDGPYRCMVLPASQEEGKLLKKRYAVFEFDGSLAELKGFELKRRGELKIIKIFQSQVFSRFLEGGSLEECYAHVAAVADYWLDVLDSHGEDMEDDELMELIGEARSMSKTLEEYGSQKSTAISTAKRLAEFLGAEMVKDKGLNCNLLISRKPEGAPVTERAIPRDIFSAELGVRKHFLRKWCKDAGMTDFDLRSVVDWSYYRQRLSNAIQKIVTIPAALQRVPNPVPRVRHPDWLLRVVRQKNDPRKQRKLGQFFGAPTDADGGAPAIPRAGSAAAAAAAAAGGGGGGGGAGDIEDMLSVGGGAALGLHVARVKAIGSAAAAAAADAAGSGDESDGSAGPAYEEDAAAWLANRSRRYARRKRRRDADKAARGTRSDPKRGALAVAAAPRLRSGLSGGLAGYVDDMAEALAHGYLQVLEIRETGAPGEMVLWAMTSAKTVQRLNLRVPRRMLVNCVRPVPALASRRRQLTLPHGRRALNLYEVCRSEASFLRRDAALRRSQSDPLVEGVYESQTPLVMRALMDVGCVVAVRSDADDQRRRDALAGRAGTASSRIGRKQRQARIGAPARSTSKSGAGGSVADDDSAAADMLMLAPGGDDGRTFIPDHFDFLPVATHAYLEPTSASLRRAFVFHHKTEGRDGVRGVTLVAFVHETSTQEAMRHMEENGGVLPAGMEGLGVVGGVTTPVAVTAHVISVVPGAKTARGAAALASGAALPQVGQLFARLNALERCHPQNSLEVHNTGVGSMREMWQVASRAISDFVRRNPGPLVASAAASLPKQALLQLMPPLGNLPVVFRDLSPHEMAPLPALAWQNVAASRALSALTRWFRAWPQTLSIARYCQTPVGNLDEHLWSGATDLFFARLLRTNDHALWMSSTRLPDLGGAELRNETDALMELRPVPSFDWTSGFRSAAASHAQAKAAAGSRGGSARGGGVDAHIADMGSQASQAAQRDPRASPTVNRPGTYRRVCVELQLSHLALNTILHAAHIADAGGPPGPELEAVQDAVSEEAAADLAAGLVDHSDTGSAGARCRAAFHWLQVMVTSWHRDLMETQSPFADELLRNVYQWVASPASKLYDPALHRTLRALMVKVWQQLVTEVRRLGAVVVHASFSRLVLATPKQGGPAACAWTAYLLETIRSRPLFATLDLTPNWFSSGMLWLDAANYASLEVVHPAALLPAAKYEALTGGGGAAALVGADGRVDASLELLHGMGVITDDGVLVVADEPDDAIDSEDEGDAGDEHAEGEGDESVAAGLRGGVSDDEDDTVAADRPARTTGSSSSSSSGSGGGDGGSSSAGAGGGGRPRKAARPRRPPPLEDCVEYVSRWNIACFLPPSAESRFLELVEAFLVRPFRFAAKAAASGTEGSSSGAAATAAAQARIAEGARRCVTRFLSERLHTATAELRESGGDAKTFPDRPGKHLHQTSPALEFSKSVCFILSLDGSVSEEAGTLRKSVLRMLGVPDFSPEAVWRDPCLTYVLPDVVCESCKETRDLDVCRDQWTREPTEDEARAGVRGSTWFCPRCNTDYDRDEVEMALVDTLQQRSAAYQLQDLYCAKSRAIRTDRLSDVSESSAPWVNAEPPEKFHERVRVFSRIAEQHGMDWLLSEAEFLLGGGLGATSLP</sequence>
<feature type="region of interest" description="Disordered" evidence="16">
    <location>
        <begin position="1845"/>
        <end position="1864"/>
    </location>
</feature>
<dbReference type="GO" id="GO:0006297">
    <property type="term" value="P:nucleotide-excision repair, DNA gap filling"/>
    <property type="evidence" value="ECO:0007669"/>
    <property type="project" value="TreeGrafter"/>
</dbReference>
<dbReference type="GO" id="GO:0000166">
    <property type="term" value="F:nucleotide binding"/>
    <property type="evidence" value="ECO:0007669"/>
    <property type="project" value="InterPro"/>
</dbReference>
<keyword evidence="19" id="KW-1185">Reference proteome</keyword>
<evidence type="ECO:0000259" key="17">
    <source>
        <dbReference type="SMART" id="SM01159"/>
    </source>
</evidence>
<dbReference type="Gene3D" id="3.90.1600.10">
    <property type="entry name" value="Palm domain of DNA polymerase"/>
    <property type="match status" value="1"/>
</dbReference>
<dbReference type="SMART" id="SM01159">
    <property type="entry name" value="DUF1744"/>
    <property type="match status" value="1"/>
</dbReference>
<dbReference type="Pfam" id="PF08490">
    <property type="entry name" value="DUF1744"/>
    <property type="match status" value="2"/>
</dbReference>
<evidence type="ECO:0000256" key="10">
    <source>
        <dbReference type="ARBA" id="ARBA00022833"/>
    </source>
</evidence>
<evidence type="ECO:0000256" key="11">
    <source>
        <dbReference type="ARBA" id="ARBA00022932"/>
    </source>
</evidence>
<feature type="compositionally biased region" description="Acidic residues" evidence="16">
    <location>
        <begin position="2132"/>
        <end position="2141"/>
    </location>
</feature>
<dbReference type="InterPro" id="IPR029703">
    <property type="entry name" value="POL2"/>
</dbReference>
<keyword evidence="11" id="KW-0239">DNA-directed DNA polymerase</keyword>
<keyword evidence="7" id="KW-0235">DNA replication</keyword>
<dbReference type="InterPro" id="IPR023211">
    <property type="entry name" value="DNA_pol_palm_dom_sf"/>
</dbReference>
<keyword evidence="4" id="KW-0004">4Fe-4S</keyword>
<accession>A0A5A8CHB3</accession>
<gene>
    <name evidence="18" type="ORF">FNF29_04280</name>
</gene>
<dbReference type="InterPro" id="IPR042087">
    <property type="entry name" value="DNA_pol_B_thumb"/>
</dbReference>
<dbReference type="GO" id="GO:0008310">
    <property type="term" value="F:single-stranded DNA 3'-5' DNA exonuclease activity"/>
    <property type="evidence" value="ECO:0007669"/>
    <property type="project" value="TreeGrafter"/>
</dbReference>
<evidence type="ECO:0000313" key="18">
    <source>
        <dbReference type="EMBL" id="KAA0151874.1"/>
    </source>
</evidence>
<dbReference type="Gene3D" id="3.30.342.10">
    <property type="entry name" value="DNA Polymerase, chain B, domain 1"/>
    <property type="match status" value="1"/>
</dbReference>
<keyword evidence="13" id="KW-0411">Iron-sulfur</keyword>
<feature type="compositionally biased region" description="Low complexity" evidence="16">
    <location>
        <begin position="657"/>
        <end position="669"/>
    </location>
</feature>
<dbReference type="InterPro" id="IPR036397">
    <property type="entry name" value="RNaseH_sf"/>
</dbReference>
<dbReference type="InterPro" id="IPR055191">
    <property type="entry name" value="POL2_thumb"/>
</dbReference>
<comment type="subcellular location">
    <subcellularLocation>
        <location evidence="1">Nucleus</location>
    </subcellularLocation>
</comment>
<keyword evidence="14" id="KW-0238">DNA-binding</keyword>
<feature type="domain" description="DNA polymerase epsilon catalytic subunit A C-terminal" evidence="17">
    <location>
        <begin position="1619"/>
        <end position="2071"/>
    </location>
</feature>
<feature type="region of interest" description="Disordered" evidence="16">
    <location>
        <begin position="1441"/>
        <end position="1483"/>
    </location>
</feature>
<evidence type="ECO:0000256" key="2">
    <source>
        <dbReference type="ARBA" id="ARBA00005755"/>
    </source>
</evidence>
<proteinExistence type="inferred from homology"/>
<dbReference type="GO" id="GO:0000278">
    <property type="term" value="P:mitotic cell cycle"/>
    <property type="evidence" value="ECO:0007669"/>
    <property type="project" value="TreeGrafter"/>
</dbReference>
<evidence type="ECO:0000256" key="14">
    <source>
        <dbReference type="ARBA" id="ARBA00023125"/>
    </source>
</evidence>
<evidence type="ECO:0000256" key="9">
    <source>
        <dbReference type="ARBA" id="ARBA00022771"/>
    </source>
</evidence>
<evidence type="ECO:0000256" key="5">
    <source>
        <dbReference type="ARBA" id="ARBA00022679"/>
    </source>
</evidence>
<dbReference type="SMART" id="SM00486">
    <property type="entry name" value="POLBc"/>
    <property type="match status" value="1"/>
</dbReference>
<dbReference type="CDD" id="cd05779">
    <property type="entry name" value="DNA_polB_epsilon_exo"/>
    <property type="match status" value="1"/>
</dbReference>
<dbReference type="GO" id="GO:0006287">
    <property type="term" value="P:base-excision repair, gap-filling"/>
    <property type="evidence" value="ECO:0007669"/>
    <property type="project" value="TreeGrafter"/>
</dbReference>
<dbReference type="GO" id="GO:0008622">
    <property type="term" value="C:epsilon DNA polymerase complex"/>
    <property type="evidence" value="ECO:0007669"/>
    <property type="project" value="InterPro"/>
</dbReference>
<evidence type="ECO:0000256" key="15">
    <source>
        <dbReference type="ARBA" id="ARBA00023242"/>
    </source>
</evidence>
<dbReference type="Pfam" id="PF23250">
    <property type="entry name" value="zf_DPOE_2"/>
    <property type="match status" value="1"/>
</dbReference>
<dbReference type="Proteomes" id="UP000323011">
    <property type="component" value="Unassembled WGS sequence"/>
</dbReference>
<evidence type="ECO:0000313" key="19">
    <source>
        <dbReference type="Proteomes" id="UP000323011"/>
    </source>
</evidence>
<dbReference type="GO" id="GO:0008270">
    <property type="term" value="F:zinc ion binding"/>
    <property type="evidence" value="ECO:0007669"/>
    <property type="project" value="UniProtKB-KW"/>
</dbReference>
<evidence type="ECO:0000256" key="13">
    <source>
        <dbReference type="ARBA" id="ARBA00023014"/>
    </source>
</evidence>
<feature type="region of interest" description="Disordered" evidence="16">
    <location>
        <begin position="2132"/>
        <end position="2218"/>
    </location>
</feature>
<dbReference type="EMBL" id="VLTN01000024">
    <property type="protein sequence ID" value="KAA0151874.1"/>
    <property type="molecule type" value="Genomic_DNA"/>
</dbReference>
<evidence type="ECO:0000256" key="16">
    <source>
        <dbReference type="SAM" id="MobiDB-lite"/>
    </source>
</evidence>
<name>A0A5A8CHB3_CAFRO</name>
<dbReference type="InterPro" id="IPR012337">
    <property type="entry name" value="RNaseH-like_sf"/>
</dbReference>
<keyword evidence="15" id="KW-0539">Nucleus</keyword>
<dbReference type="FunFam" id="1.10.132.60:FF:000002">
    <property type="entry name" value="DNA polymerase epsilon catalytic subunit"/>
    <property type="match status" value="1"/>
</dbReference>
<evidence type="ECO:0000256" key="1">
    <source>
        <dbReference type="ARBA" id="ARBA00004123"/>
    </source>
</evidence>
<dbReference type="Gene3D" id="1.10.132.60">
    <property type="entry name" value="DNA polymerase family B, C-terminal domain"/>
    <property type="match status" value="1"/>
</dbReference>
<dbReference type="GO" id="GO:0045004">
    <property type="term" value="P:DNA replication proofreading"/>
    <property type="evidence" value="ECO:0007669"/>
    <property type="project" value="TreeGrafter"/>
</dbReference>
<keyword evidence="6" id="KW-0548">Nucleotidyltransferase</keyword>
<dbReference type="PANTHER" id="PTHR10670">
    <property type="entry name" value="DNA POLYMERASE EPSILON CATALYTIC SUBUNIT A"/>
    <property type="match status" value="1"/>
</dbReference>